<dbReference type="Proteomes" id="UP001208570">
    <property type="component" value="Unassembled WGS sequence"/>
</dbReference>
<dbReference type="PROSITE" id="PS50217">
    <property type="entry name" value="BZIP"/>
    <property type="match status" value="1"/>
</dbReference>
<dbReference type="InterPro" id="IPR004827">
    <property type="entry name" value="bZIP"/>
</dbReference>
<feature type="region of interest" description="Disordered" evidence="8">
    <location>
        <begin position="195"/>
        <end position="219"/>
    </location>
</feature>
<evidence type="ECO:0000256" key="7">
    <source>
        <dbReference type="SAM" id="Coils"/>
    </source>
</evidence>
<dbReference type="PANTHER" id="PTHR46542">
    <property type="entry name" value="X-BOX BINDING PROTEIN 1"/>
    <property type="match status" value="1"/>
</dbReference>
<dbReference type="GO" id="GO:0000981">
    <property type="term" value="F:DNA-binding transcription factor activity, RNA polymerase II-specific"/>
    <property type="evidence" value="ECO:0007669"/>
    <property type="project" value="TreeGrafter"/>
</dbReference>
<dbReference type="GO" id="GO:0005634">
    <property type="term" value="C:nucleus"/>
    <property type="evidence" value="ECO:0007669"/>
    <property type="project" value="TreeGrafter"/>
</dbReference>
<keyword evidence="11" id="KW-1185">Reference proteome</keyword>
<dbReference type="GO" id="GO:0000977">
    <property type="term" value="F:RNA polymerase II transcription regulatory region sequence-specific DNA binding"/>
    <property type="evidence" value="ECO:0007669"/>
    <property type="project" value="TreeGrafter"/>
</dbReference>
<evidence type="ECO:0000259" key="9">
    <source>
        <dbReference type="PROSITE" id="PS50217"/>
    </source>
</evidence>
<dbReference type="Pfam" id="PF00170">
    <property type="entry name" value="bZIP_1"/>
    <property type="match status" value="1"/>
</dbReference>
<accession>A0AAD9ITS4</accession>
<evidence type="ECO:0000313" key="11">
    <source>
        <dbReference type="Proteomes" id="UP001208570"/>
    </source>
</evidence>
<feature type="coiled-coil region" evidence="7">
    <location>
        <begin position="75"/>
        <end position="116"/>
    </location>
</feature>
<gene>
    <name evidence="10" type="ORF">LSH36_1238g00028</name>
</gene>
<evidence type="ECO:0000256" key="2">
    <source>
        <dbReference type="ARBA" id="ARBA00023015"/>
    </source>
</evidence>
<keyword evidence="5" id="KW-0539">Nucleus</keyword>
<keyword evidence="2" id="KW-0805">Transcription regulation</keyword>
<organism evidence="10 11">
    <name type="scientific">Paralvinella palmiformis</name>
    <dbReference type="NCBI Taxonomy" id="53620"/>
    <lineage>
        <taxon>Eukaryota</taxon>
        <taxon>Metazoa</taxon>
        <taxon>Spiralia</taxon>
        <taxon>Lophotrochozoa</taxon>
        <taxon>Annelida</taxon>
        <taxon>Polychaeta</taxon>
        <taxon>Sedentaria</taxon>
        <taxon>Canalipalpata</taxon>
        <taxon>Terebellida</taxon>
        <taxon>Terebelliformia</taxon>
        <taxon>Alvinellidae</taxon>
        <taxon>Paralvinella</taxon>
    </lineage>
</organism>
<reference evidence="10" key="1">
    <citation type="journal article" date="2023" name="Mol. Biol. Evol.">
        <title>Third-Generation Sequencing Reveals the Adaptive Role of the Epigenome in Three Deep-Sea Polychaetes.</title>
        <authorList>
            <person name="Perez M."/>
            <person name="Aroh O."/>
            <person name="Sun Y."/>
            <person name="Lan Y."/>
            <person name="Juniper S.K."/>
            <person name="Young C.R."/>
            <person name="Angers B."/>
            <person name="Qian P.Y."/>
        </authorList>
    </citation>
    <scope>NUCLEOTIDE SEQUENCE</scope>
    <source>
        <strain evidence="10">P08H-3</strain>
    </source>
</reference>
<keyword evidence="4" id="KW-0804">Transcription</keyword>
<evidence type="ECO:0000256" key="8">
    <source>
        <dbReference type="SAM" id="MobiDB-lite"/>
    </source>
</evidence>
<dbReference type="AlphaFoldDB" id="A0AAD9ITS4"/>
<dbReference type="Gene3D" id="1.20.5.170">
    <property type="match status" value="1"/>
</dbReference>
<comment type="caution">
    <text evidence="10">The sequence shown here is derived from an EMBL/GenBank/DDBJ whole genome shotgun (WGS) entry which is preliminary data.</text>
</comment>
<dbReference type="EMBL" id="JAODUP010001238">
    <property type="protein sequence ID" value="KAK2140817.1"/>
    <property type="molecule type" value="Genomic_DNA"/>
</dbReference>
<dbReference type="PANTHER" id="PTHR46542:SF1">
    <property type="entry name" value="X-BOX BINDING PROTEIN 1"/>
    <property type="match status" value="1"/>
</dbReference>
<feature type="compositionally biased region" description="Polar residues" evidence="8">
    <location>
        <begin position="198"/>
        <end position="215"/>
    </location>
</feature>
<dbReference type="CDD" id="cd14691">
    <property type="entry name" value="bZIP_XBP1"/>
    <property type="match status" value="1"/>
</dbReference>
<dbReference type="InterPro" id="IPR052470">
    <property type="entry name" value="ER_Stress-Reg_TF"/>
</dbReference>
<sequence length="444" mass="48645">MIDEGAEMAVVLPKTIVIAPADNKRPISRAFNLSSFHFVTSDSDDAMLESGPRKRKRLTHLTPEERMLRRKLKNRVAAQTARDRKKMKMQELEEAVAVLEMENQRLQMENTVLKKQTGSLSEENTLLREKLELETTSCASTQSERCDPAESAVLNPQQQEQGPILSLAASQLLIYMLLTSELIGLLQQIVEDTPADGTKTTSLGKSGSNTETRSPTKVVGPTAAELESLKELIQFDHEYYKSEPPALSISQQDTKSSRNIDLAAVTSTPEKVTRCEASIPPSADCKEVECPTISNADRTPVLSEADLASYLEKNIESLLDLNALLEESQDGGSGYVAPVCSEDRPVNVVSESEPDSDRLVTGGMKKMDFSTEIVSFDDDLTSVIASSPLQSLVDGDSSFLTCLSESSYNSDVSDASSPKSDITLFEESETIWEESFTELFPALA</sequence>
<protein>
    <recommendedName>
        <fullName evidence="6">X-box-binding protein 1</fullName>
    </recommendedName>
</protein>
<evidence type="ECO:0000256" key="3">
    <source>
        <dbReference type="ARBA" id="ARBA00023125"/>
    </source>
</evidence>
<keyword evidence="3" id="KW-0238">DNA-binding</keyword>
<evidence type="ECO:0000313" key="10">
    <source>
        <dbReference type="EMBL" id="KAK2140817.1"/>
    </source>
</evidence>
<keyword evidence="1" id="KW-0832">Ubl conjugation</keyword>
<evidence type="ECO:0000256" key="4">
    <source>
        <dbReference type="ARBA" id="ARBA00023163"/>
    </source>
</evidence>
<proteinExistence type="predicted"/>
<keyword evidence="7" id="KW-0175">Coiled coil</keyword>
<dbReference type="InterPro" id="IPR046347">
    <property type="entry name" value="bZIP_sf"/>
</dbReference>
<evidence type="ECO:0000256" key="1">
    <source>
        <dbReference type="ARBA" id="ARBA00022843"/>
    </source>
</evidence>
<evidence type="ECO:0000256" key="5">
    <source>
        <dbReference type="ARBA" id="ARBA00023242"/>
    </source>
</evidence>
<dbReference type="SUPFAM" id="SSF57959">
    <property type="entry name" value="Leucine zipper domain"/>
    <property type="match status" value="1"/>
</dbReference>
<evidence type="ECO:0000256" key="6">
    <source>
        <dbReference type="ARBA" id="ARBA00040165"/>
    </source>
</evidence>
<feature type="domain" description="BZIP" evidence="9">
    <location>
        <begin position="64"/>
        <end position="127"/>
    </location>
</feature>
<dbReference type="SMART" id="SM00338">
    <property type="entry name" value="BRLZ"/>
    <property type="match status" value="1"/>
</dbReference>
<name>A0AAD9ITS4_9ANNE</name>
<dbReference type="PROSITE" id="PS00036">
    <property type="entry name" value="BZIP_BASIC"/>
    <property type="match status" value="1"/>
</dbReference>